<dbReference type="AlphaFoldDB" id="A0ABD6BU57"/>
<dbReference type="EMBL" id="JBHUCZ010000008">
    <property type="protein sequence ID" value="MFD1567673.1"/>
    <property type="molecule type" value="Genomic_DNA"/>
</dbReference>
<gene>
    <name evidence="2" type="ORF">ACFSAU_09220</name>
</gene>
<reference evidence="2 3" key="1">
    <citation type="journal article" date="2019" name="Int. J. Syst. Evol. Microbiol.">
        <title>The Global Catalogue of Microorganisms (GCM) 10K type strain sequencing project: providing services to taxonomists for standard genome sequencing and annotation.</title>
        <authorList>
            <consortium name="The Broad Institute Genomics Platform"/>
            <consortium name="The Broad Institute Genome Sequencing Center for Infectious Disease"/>
            <person name="Wu L."/>
            <person name="Ma J."/>
        </authorList>
    </citation>
    <scope>NUCLEOTIDE SEQUENCE [LARGE SCALE GENOMIC DNA]</scope>
    <source>
        <strain evidence="2 3">CGMCC 1.12859</strain>
    </source>
</reference>
<organism evidence="2 3">
    <name type="scientific">Halolamina litorea</name>
    <dbReference type="NCBI Taxonomy" id="1515593"/>
    <lineage>
        <taxon>Archaea</taxon>
        <taxon>Methanobacteriati</taxon>
        <taxon>Methanobacteriota</taxon>
        <taxon>Stenosarchaea group</taxon>
        <taxon>Halobacteria</taxon>
        <taxon>Halobacteriales</taxon>
        <taxon>Haloferacaceae</taxon>
    </lineage>
</organism>
<evidence type="ECO:0000256" key="1">
    <source>
        <dbReference type="SAM" id="MobiDB-lite"/>
    </source>
</evidence>
<feature type="region of interest" description="Disordered" evidence="1">
    <location>
        <begin position="53"/>
        <end position="76"/>
    </location>
</feature>
<evidence type="ECO:0000313" key="3">
    <source>
        <dbReference type="Proteomes" id="UP001597139"/>
    </source>
</evidence>
<proteinExistence type="predicted"/>
<sequence length="139" mass="13766">MVCEGTAKYEWRGNSYSQEFSSLDVTVSGSAAEATITNNEAFAVDVYVKAGSEQSGAGVSGPTTVEPGESVQVTGTDDKDISAIGIVCEGAGTPDFPPFSLPNAAGPPGGGTNGGPGPVGFVMVPAAAALGAAVLGRRR</sequence>
<comment type="caution">
    <text evidence="2">The sequence shown here is derived from an EMBL/GenBank/DDBJ whole genome shotgun (WGS) entry which is preliminary data.</text>
</comment>
<dbReference type="Proteomes" id="UP001597139">
    <property type="component" value="Unassembled WGS sequence"/>
</dbReference>
<evidence type="ECO:0000313" key="2">
    <source>
        <dbReference type="EMBL" id="MFD1567673.1"/>
    </source>
</evidence>
<feature type="compositionally biased region" description="Polar residues" evidence="1">
    <location>
        <begin position="53"/>
        <end position="63"/>
    </location>
</feature>
<dbReference type="RefSeq" id="WP_379821965.1">
    <property type="nucleotide sequence ID" value="NZ_JBHUCZ010000008.1"/>
</dbReference>
<accession>A0ABD6BU57</accession>
<protein>
    <recommendedName>
        <fullName evidence="4">PGF-CTERM protein</fullName>
    </recommendedName>
</protein>
<keyword evidence="3" id="KW-1185">Reference proteome</keyword>
<evidence type="ECO:0008006" key="4">
    <source>
        <dbReference type="Google" id="ProtNLM"/>
    </source>
</evidence>
<name>A0ABD6BU57_9EURY</name>